<organism evidence="3 4">
    <name type="scientific">Lipingzhangella halophila</name>
    <dbReference type="NCBI Taxonomy" id="1783352"/>
    <lineage>
        <taxon>Bacteria</taxon>
        <taxon>Bacillati</taxon>
        <taxon>Actinomycetota</taxon>
        <taxon>Actinomycetes</taxon>
        <taxon>Streptosporangiales</taxon>
        <taxon>Nocardiopsidaceae</taxon>
        <taxon>Lipingzhangella</taxon>
    </lineage>
</organism>
<dbReference type="AlphaFoldDB" id="A0A7W7W218"/>
<sequence>MSEPFDDRNEERLRSILRAEADSVDPSPEALNLIRARTERNRFAFSWLRPLLAVGAAAAIAGSVLIGAPQVREQMLPNLFPASDTAQHTESDQDNDGGQAASDPESTTGTTGSDEAENPTHGNAPAPEDSERPNDSESPGESGMTMTCSQPPEQQDPTLSSKEESEEQDDSEDSNCTPGEQDDSGENDSGEGTGDSGDPDSGGDDGSGDNSGGDDGSGDNESGDDPSPDSNE</sequence>
<accession>A0A7W7W218</accession>
<feature type="transmembrane region" description="Helical" evidence="2">
    <location>
        <begin position="47"/>
        <end position="68"/>
    </location>
</feature>
<keyword evidence="2" id="KW-0472">Membrane</keyword>
<feature type="compositionally biased region" description="Acidic residues" evidence="1">
    <location>
        <begin position="216"/>
        <end position="232"/>
    </location>
</feature>
<keyword evidence="2" id="KW-1133">Transmembrane helix</keyword>
<evidence type="ECO:0000313" key="3">
    <source>
        <dbReference type="EMBL" id="MBB4930314.1"/>
    </source>
</evidence>
<gene>
    <name evidence="3" type="ORF">F4561_001134</name>
</gene>
<keyword evidence="4" id="KW-1185">Reference proteome</keyword>
<comment type="caution">
    <text evidence="3">The sequence shown here is derived from an EMBL/GenBank/DDBJ whole genome shotgun (WGS) entry which is preliminary data.</text>
</comment>
<feature type="compositionally biased region" description="Acidic residues" evidence="1">
    <location>
        <begin position="164"/>
        <end position="173"/>
    </location>
</feature>
<proteinExistence type="predicted"/>
<feature type="compositionally biased region" description="Polar residues" evidence="1">
    <location>
        <begin position="104"/>
        <end position="113"/>
    </location>
</feature>
<protein>
    <submittedName>
        <fullName evidence="3">Uncharacterized protein</fullName>
    </submittedName>
</protein>
<dbReference type="Proteomes" id="UP000523007">
    <property type="component" value="Unassembled WGS sequence"/>
</dbReference>
<feature type="compositionally biased region" description="Acidic residues" evidence="1">
    <location>
        <begin position="197"/>
        <end position="207"/>
    </location>
</feature>
<dbReference type="EMBL" id="JACHJT010000001">
    <property type="protein sequence ID" value="MBB4930314.1"/>
    <property type="molecule type" value="Genomic_DNA"/>
</dbReference>
<dbReference type="RefSeq" id="WP_184575423.1">
    <property type="nucleotide sequence ID" value="NZ_JACHJT010000001.1"/>
</dbReference>
<feature type="region of interest" description="Disordered" evidence="1">
    <location>
        <begin position="83"/>
        <end position="232"/>
    </location>
</feature>
<evidence type="ECO:0000313" key="4">
    <source>
        <dbReference type="Proteomes" id="UP000523007"/>
    </source>
</evidence>
<evidence type="ECO:0000256" key="2">
    <source>
        <dbReference type="SAM" id="Phobius"/>
    </source>
</evidence>
<feature type="compositionally biased region" description="Acidic residues" evidence="1">
    <location>
        <begin position="180"/>
        <end position="189"/>
    </location>
</feature>
<name>A0A7W7W218_9ACTN</name>
<evidence type="ECO:0000256" key="1">
    <source>
        <dbReference type="SAM" id="MobiDB-lite"/>
    </source>
</evidence>
<keyword evidence="2" id="KW-0812">Transmembrane</keyword>
<reference evidence="3 4" key="1">
    <citation type="submission" date="2020-08" db="EMBL/GenBank/DDBJ databases">
        <title>Sequencing the genomes of 1000 actinobacteria strains.</title>
        <authorList>
            <person name="Klenk H.-P."/>
        </authorList>
    </citation>
    <scope>NUCLEOTIDE SEQUENCE [LARGE SCALE GENOMIC DNA]</scope>
    <source>
        <strain evidence="3 4">DSM 102030</strain>
    </source>
</reference>
<feature type="compositionally biased region" description="Polar residues" evidence="1">
    <location>
        <begin position="136"/>
        <end position="159"/>
    </location>
</feature>